<comment type="caution">
    <text evidence="1">The sequence shown here is derived from an EMBL/GenBank/DDBJ whole genome shotgun (WGS) entry which is preliminary data.</text>
</comment>
<reference evidence="1" key="1">
    <citation type="journal article" date="2014" name="Front. Microbiol.">
        <title>High frequency of phylogenetically diverse reductive dehalogenase-homologous genes in deep subseafloor sedimentary metagenomes.</title>
        <authorList>
            <person name="Kawai M."/>
            <person name="Futagami T."/>
            <person name="Toyoda A."/>
            <person name="Takaki Y."/>
            <person name="Nishi S."/>
            <person name="Hori S."/>
            <person name="Arai W."/>
            <person name="Tsubouchi T."/>
            <person name="Morono Y."/>
            <person name="Uchiyama I."/>
            <person name="Ito T."/>
            <person name="Fujiyama A."/>
            <person name="Inagaki F."/>
            <person name="Takami H."/>
        </authorList>
    </citation>
    <scope>NUCLEOTIDE SEQUENCE</scope>
    <source>
        <strain evidence="1">Expedition CK06-06</strain>
    </source>
</reference>
<feature type="non-terminal residue" evidence="1">
    <location>
        <position position="1"/>
    </location>
</feature>
<organism evidence="1">
    <name type="scientific">marine sediment metagenome</name>
    <dbReference type="NCBI Taxonomy" id="412755"/>
    <lineage>
        <taxon>unclassified sequences</taxon>
        <taxon>metagenomes</taxon>
        <taxon>ecological metagenomes</taxon>
    </lineage>
</organism>
<accession>X0VJ64</accession>
<evidence type="ECO:0000313" key="1">
    <source>
        <dbReference type="EMBL" id="GAG18334.1"/>
    </source>
</evidence>
<name>X0VJ64_9ZZZZ</name>
<dbReference type="EMBL" id="BARS01031456">
    <property type="protein sequence ID" value="GAG18334.1"/>
    <property type="molecule type" value="Genomic_DNA"/>
</dbReference>
<protein>
    <submittedName>
        <fullName evidence="1">Uncharacterized protein</fullName>
    </submittedName>
</protein>
<sequence length="160" mass="18343">DIHKARYPSSLWKYAGLDVASDGRRRSRRKEHLVTVQYTDKNGEPAERQSITFNPFLKTKLMGVLGPSFLRAGQDDNPYAAVYYDRKHRLESHAKYGTLNDGKKDEDGRIIASKLRRHNQALGVMLKQFLVDLYAKWRELEGLPVSVPYHEAKLGHVHVA</sequence>
<proteinExistence type="predicted"/>
<dbReference type="AlphaFoldDB" id="X0VJ64"/>
<gene>
    <name evidence="1" type="ORF">S01H1_48949</name>
</gene>